<accession>A0A926NKC7</accession>
<evidence type="ECO:0000313" key="11">
    <source>
        <dbReference type="Proteomes" id="UP000626844"/>
    </source>
</evidence>
<evidence type="ECO:0000256" key="8">
    <source>
        <dbReference type="SAM" id="Phobius"/>
    </source>
</evidence>
<evidence type="ECO:0000256" key="3">
    <source>
        <dbReference type="ARBA" id="ARBA00022692"/>
    </source>
</evidence>
<evidence type="ECO:0000256" key="2">
    <source>
        <dbReference type="ARBA" id="ARBA00022475"/>
    </source>
</evidence>
<sequence>MSVLLSGINILAYAGLISALFGMVMALRQNQVRKLLSYPIIIQVGYMIMGISMGTVDGIAGAIFHLVNHILYKTVLFMAVGVVIYTTGKEHLENLGVMGRKLPVTSFAAH</sequence>
<keyword evidence="4 8" id="KW-1133">Transmembrane helix</keyword>
<feature type="domain" description="NADH:quinone oxidoreductase/Mrp antiporter transmembrane" evidence="9">
    <location>
        <begin position="9"/>
        <end position="107"/>
    </location>
</feature>
<evidence type="ECO:0000256" key="5">
    <source>
        <dbReference type="ARBA" id="ARBA00023002"/>
    </source>
</evidence>
<evidence type="ECO:0000259" key="9">
    <source>
        <dbReference type="Pfam" id="PF00361"/>
    </source>
</evidence>
<keyword evidence="5" id="KW-0560">Oxidoreductase</keyword>
<dbReference type="InterPro" id="IPR001750">
    <property type="entry name" value="ND/Mrp_TM"/>
</dbReference>
<keyword evidence="11" id="KW-1185">Reference proteome</keyword>
<name>A0A926NKC7_9BACI</name>
<dbReference type="InterPro" id="IPR052175">
    <property type="entry name" value="ComplexI-like_HydComp"/>
</dbReference>
<comment type="subcellular location">
    <subcellularLocation>
        <location evidence="1">Cell membrane</location>
        <topology evidence="1">Multi-pass membrane protein</topology>
    </subcellularLocation>
    <subcellularLocation>
        <location evidence="7">Membrane</location>
        <topology evidence="7">Multi-pass membrane protein</topology>
    </subcellularLocation>
</comment>
<gene>
    <name evidence="10" type="ORF">IC621_20865</name>
</gene>
<keyword evidence="3 7" id="KW-0812">Transmembrane</keyword>
<comment type="caution">
    <text evidence="10">The sequence shown here is derived from an EMBL/GenBank/DDBJ whole genome shotgun (WGS) entry which is preliminary data.</text>
</comment>
<feature type="transmembrane region" description="Helical" evidence="8">
    <location>
        <begin position="40"/>
        <end position="64"/>
    </location>
</feature>
<evidence type="ECO:0000256" key="1">
    <source>
        <dbReference type="ARBA" id="ARBA00004651"/>
    </source>
</evidence>
<feature type="transmembrane region" description="Helical" evidence="8">
    <location>
        <begin position="70"/>
        <end position="88"/>
    </location>
</feature>
<protein>
    <recommendedName>
        <fullName evidence="9">NADH:quinone oxidoreductase/Mrp antiporter transmembrane domain-containing protein</fullName>
    </recommendedName>
</protein>
<reference evidence="10" key="1">
    <citation type="submission" date="2020-09" db="EMBL/GenBank/DDBJ databases">
        <title>A novel bacterium of genus Bacillus, isolated from South China Sea.</title>
        <authorList>
            <person name="Huang H."/>
            <person name="Mo K."/>
            <person name="Hu Y."/>
        </authorList>
    </citation>
    <scope>NUCLEOTIDE SEQUENCE</scope>
    <source>
        <strain evidence="10">IB182487</strain>
    </source>
</reference>
<dbReference type="AlphaFoldDB" id="A0A926NKC7"/>
<dbReference type="PANTHER" id="PTHR42682">
    <property type="entry name" value="HYDROGENASE-4 COMPONENT F"/>
    <property type="match status" value="1"/>
</dbReference>
<evidence type="ECO:0000256" key="6">
    <source>
        <dbReference type="ARBA" id="ARBA00023136"/>
    </source>
</evidence>
<keyword evidence="2" id="KW-1003">Cell membrane</keyword>
<evidence type="ECO:0000313" key="10">
    <source>
        <dbReference type="EMBL" id="MBD1382660.1"/>
    </source>
</evidence>
<evidence type="ECO:0000256" key="4">
    <source>
        <dbReference type="ARBA" id="ARBA00022989"/>
    </source>
</evidence>
<proteinExistence type="predicted"/>
<dbReference type="EMBL" id="JACXAI010000035">
    <property type="protein sequence ID" value="MBD1382660.1"/>
    <property type="molecule type" value="Genomic_DNA"/>
</dbReference>
<dbReference type="PANTHER" id="PTHR42682:SF4">
    <property type="entry name" value="NADH-UBIQUINONE_PLASTOQUINONE"/>
    <property type="match status" value="1"/>
</dbReference>
<dbReference type="GO" id="GO:0005886">
    <property type="term" value="C:plasma membrane"/>
    <property type="evidence" value="ECO:0007669"/>
    <property type="project" value="UniProtKB-SubCell"/>
</dbReference>
<evidence type="ECO:0000256" key="7">
    <source>
        <dbReference type="RuleBase" id="RU000320"/>
    </source>
</evidence>
<dbReference type="GO" id="GO:0016491">
    <property type="term" value="F:oxidoreductase activity"/>
    <property type="evidence" value="ECO:0007669"/>
    <property type="project" value="UniProtKB-KW"/>
</dbReference>
<dbReference type="Pfam" id="PF00361">
    <property type="entry name" value="Proton_antipo_M"/>
    <property type="match status" value="1"/>
</dbReference>
<dbReference type="Proteomes" id="UP000626844">
    <property type="component" value="Unassembled WGS sequence"/>
</dbReference>
<dbReference type="RefSeq" id="WP_191161081.1">
    <property type="nucleotide sequence ID" value="NZ_JACXAI010000035.1"/>
</dbReference>
<feature type="transmembrane region" description="Helical" evidence="8">
    <location>
        <begin position="6"/>
        <end position="28"/>
    </location>
</feature>
<organism evidence="10 11">
    <name type="scientific">Metabacillus arenae</name>
    <dbReference type="NCBI Taxonomy" id="2771434"/>
    <lineage>
        <taxon>Bacteria</taxon>
        <taxon>Bacillati</taxon>
        <taxon>Bacillota</taxon>
        <taxon>Bacilli</taxon>
        <taxon>Bacillales</taxon>
        <taxon>Bacillaceae</taxon>
        <taxon>Metabacillus</taxon>
    </lineage>
</organism>
<keyword evidence="6 8" id="KW-0472">Membrane</keyword>